<comment type="caution">
    <text evidence="10">Lacks conserved residue(s) required for the propagation of feature annotation.</text>
</comment>
<dbReference type="AlphaFoldDB" id="A0A1S5VFL1"/>
<keyword evidence="5 10" id="KW-0552">Olfaction</keyword>
<name>A0A1S5VFL1_9HYME</name>
<protein>
    <recommendedName>
        <fullName evidence="10">Odorant receptor</fullName>
    </recommendedName>
</protein>
<dbReference type="Pfam" id="PF02949">
    <property type="entry name" value="7tm_6"/>
    <property type="match status" value="1"/>
</dbReference>
<dbReference type="PANTHER" id="PTHR21137">
    <property type="entry name" value="ODORANT RECEPTOR"/>
    <property type="match status" value="1"/>
</dbReference>
<evidence type="ECO:0000256" key="8">
    <source>
        <dbReference type="ARBA" id="ARBA00023170"/>
    </source>
</evidence>
<feature type="transmembrane region" description="Helical" evidence="10">
    <location>
        <begin position="181"/>
        <end position="201"/>
    </location>
</feature>
<comment type="similarity">
    <text evidence="10">Belongs to the insect chemoreceptor superfamily. Heteromeric odorant receptor channel (TC 1.A.69) family.</text>
</comment>
<keyword evidence="2" id="KW-1003">Cell membrane</keyword>
<proteinExistence type="evidence at transcript level"/>
<keyword evidence="7 10" id="KW-0472">Membrane</keyword>
<evidence type="ECO:0000256" key="9">
    <source>
        <dbReference type="ARBA" id="ARBA00023224"/>
    </source>
</evidence>
<evidence type="ECO:0000256" key="4">
    <source>
        <dbReference type="ARBA" id="ARBA00022692"/>
    </source>
</evidence>
<feature type="transmembrane region" description="Helical" evidence="10">
    <location>
        <begin position="116"/>
        <end position="138"/>
    </location>
</feature>
<dbReference type="GO" id="GO:0004984">
    <property type="term" value="F:olfactory receptor activity"/>
    <property type="evidence" value="ECO:0007669"/>
    <property type="project" value="InterPro"/>
</dbReference>
<evidence type="ECO:0000256" key="2">
    <source>
        <dbReference type="ARBA" id="ARBA00022475"/>
    </source>
</evidence>
<dbReference type="GO" id="GO:0005886">
    <property type="term" value="C:plasma membrane"/>
    <property type="evidence" value="ECO:0007669"/>
    <property type="project" value="UniProtKB-SubCell"/>
</dbReference>
<dbReference type="GO" id="GO:0005549">
    <property type="term" value="F:odorant binding"/>
    <property type="evidence" value="ECO:0007669"/>
    <property type="project" value="InterPro"/>
</dbReference>
<comment type="subcellular location">
    <subcellularLocation>
        <location evidence="1 10">Cell membrane</location>
        <topology evidence="1 10">Multi-pass membrane protein</topology>
    </subcellularLocation>
</comment>
<evidence type="ECO:0000256" key="5">
    <source>
        <dbReference type="ARBA" id="ARBA00022725"/>
    </source>
</evidence>
<evidence type="ECO:0000256" key="7">
    <source>
        <dbReference type="ARBA" id="ARBA00023136"/>
    </source>
</evidence>
<feature type="transmembrane region" description="Helical" evidence="10">
    <location>
        <begin position="56"/>
        <end position="75"/>
    </location>
</feature>
<keyword evidence="8 10" id="KW-0675">Receptor</keyword>
<evidence type="ECO:0000256" key="1">
    <source>
        <dbReference type="ARBA" id="ARBA00004651"/>
    </source>
</evidence>
<keyword evidence="9 10" id="KW-0807">Transducer</keyword>
<dbReference type="PANTHER" id="PTHR21137:SF35">
    <property type="entry name" value="ODORANT RECEPTOR 19A-RELATED"/>
    <property type="match status" value="1"/>
</dbReference>
<accession>A0A1S5VFL1</accession>
<keyword evidence="3 10" id="KW-0716">Sensory transduction</keyword>
<sequence length="387" mass="44063">MKICGVHFANNRPVLLQSLMTLRAALLASIVINFIIFPAILAMIEVWGDLTLVIDNIIIFIPYSMSICHLFTMWYNRKEISELFSEMKKDWTAQKNILQHEIMVQNAKISMNIIRFAYIIAALLVAMHNIPFWIGGIIPRTLTNLTDGERPLLMQTYYFYDVSVYMNFRLTAIGQSMSSSTAAMCYTTAGCIFYTFVLHVCGQLKILKHFIENIFNNNDNKNEISEKTLARLIKISVKRHQKLIKFSGIVENIFNMMFLQQFLGMMITISAEGFLIISMLVGDVEVPVVGLGFVVIYVIYCMIMTLMYCTGGEYLIASSNALHSAAYNSLWYNSGQTFRMEITMIINRAQRPLYITAGKFSPISLTTFTKFMKTTASYMSVLLAVKS</sequence>
<reference evidence="11" key="1">
    <citation type="journal article" date="2017" name="Comp. Biochem. Physiol. Part D Genomics Proteomics">
        <title>Candidate chemosensory genes identified in the endoparasitoid Meteorus pulchricornis (Hymenoptera: Braconidae) by antennal transcriptome analysis.</title>
        <authorList>
            <person name="Sheng S."/>
            <person name="Liao C.W."/>
            <person name="Zheng Y."/>
            <person name="Zhou Y."/>
            <person name="Xu Y."/>
            <person name="Song W.M."/>
            <person name="He P."/>
            <person name="Zhang J."/>
            <person name="Wu F.A."/>
        </authorList>
    </citation>
    <scope>NUCLEOTIDE SEQUENCE</scope>
    <source>
        <strain evidence="11">Zhenjiang</strain>
    </source>
</reference>
<feature type="transmembrane region" description="Helical" evidence="10">
    <location>
        <begin position="288"/>
        <end position="309"/>
    </location>
</feature>
<evidence type="ECO:0000256" key="10">
    <source>
        <dbReference type="RuleBase" id="RU351113"/>
    </source>
</evidence>
<dbReference type="EMBL" id="KY445485">
    <property type="protein sequence ID" value="AQN78420.1"/>
    <property type="molecule type" value="mRNA"/>
</dbReference>
<feature type="transmembrane region" description="Helical" evidence="10">
    <location>
        <begin position="21"/>
        <end position="44"/>
    </location>
</feature>
<feature type="transmembrane region" description="Helical" evidence="10">
    <location>
        <begin position="262"/>
        <end position="282"/>
    </location>
</feature>
<keyword evidence="6 10" id="KW-1133">Transmembrane helix</keyword>
<evidence type="ECO:0000313" key="11">
    <source>
        <dbReference type="EMBL" id="AQN78420.1"/>
    </source>
</evidence>
<evidence type="ECO:0000256" key="6">
    <source>
        <dbReference type="ARBA" id="ARBA00022989"/>
    </source>
</evidence>
<dbReference type="InterPro" id="IPR004117">
    <property type="entry name" value="7tm6_olfct_rcpt"/>
</dbReference>
<evidence type="ECO:0000256" key="3">
    <source>
        <dbReference type="ARBA" id="ARBA00022606"/>
    </source>
</evidence>
<organism evidence="11">
    <name type="scientific">Meteorus pulchricornis</name>
    <dbReference type="NCBI Taxonomy" id="51522"/>
    <lineage>
        <taxon>Eukaryota</taxon>
        <taxon>Metazoa</taxon>
        <taxon>Ecdysozoa</taxon>
        <taxon>Arthropoda</taxon>
        <taxon>Hexapoda</taxon>
        <taxon>Insecta</taxon>
        <taxon>Pterygota</taxon>
        <taxon>Neoptera</taxon>
        <taxon>Endopterygota</taxon>
        <taxon>Hymenoptera</taxon>
        <taxon>Apocrita</taxon>
        <taxon>Ichneumonoidea</taxon>
        <taxon>Braconidae</taxon>
        <taxon>Meteorinae</taxon>
        <taxon>Meteorus</taxon>
    </lineage>
</organism>
<dbReference type="GO" id="GO:0007165">
    <property type="term" value="P:signal transduction"/>
    <property type="evidence" value="ECO:0007669"/>
    <property type="project" value="UniProtKB-KW"/>
</dbReference>
<keyword evidence="4 10" id="KW-0812">Transmembrane</keyword>